<evidence type="ECO:0000259" key="1">
    <source>
        <dbReference type="Pfam" id="PF06527"/>
    </source>
</evidence>
<evidence type="ECO:0000313" key="3">
    <source>
        <dbReference type="Proteomes" id="UP000475666"/>
    </source>
</evidence>
<reference evidence="2 3" key="1">
    <citation type="submission" date="2020-01" db="EMBL/GenBank/DDBJ databases">
        <title>Insect and environment-associated Actinomycetes.</title>
        <authorList>
            <person name="Currrie C."/>
            <person name="Chevrette M."/>
            <person name="Carlson C."/>
            <person name="Stubbendieck R."/>
            <person name="Wendt-Pienkowski E."/>
        </authorList>
    </citation>
    <scope>NUCLEOTIDE SEQUENCE [LARGE SCALE GENOMIC DNA]</scope>
    <source>
        <strain evidence="2 3">SID7739</strain>
    </source>
</reference>
<accession>A0A6G3TKW0</accession>
<feature type="domain" description="TniQ" evidence="1">
    <location>
        <begin position="8"/>
        <end position="108"/>
    </location>
</feature>
<name>A0A6G3TKW0_9ACTN</name>
<dbReference type="EMBL" id="JAAGMQ010000883">
    <property type="protein sequence ID" value="NEC37389.1"/>
    <property type="molecule type" value="Genomic_DNA"/>
</dbReference>
<organism evidence="2 3">
    <name type="scientific">Streptomyces rubrogriseus</name>
    <dbReference type="NCBI Taxonomy" id="194673"/>
    <lineage>
        <taxon>Bacteria</taxon>
        <taxon>Bacillati</taxon>
        <taxon>Actinomycetota</taxon>
        <taxon>Actinomycetes</taxon>
        <taxon>Kitasatosporales</taxon>
        <taxon>Streptomycetaceae</taxon>
        <taxon>Streptomyces</taxon>
        <taxon>Streptomyces violaceoruber group</taxon>
    </lineage>
</organism>
<protein>
    <recommendedName>
        <fullName evidence="1">TniQ domain-containing protein</fullName>
    </recommendedName>
</protein>
<dbReference type="InterPro" id="IPR009492">
    <property type="entry name" value="TniQ"/>
</dbReference>
<comment type="caution">
    <text evidence="2">The sequence shown here is derived from an EMBL/GenBank/DDBJ whole genome shotgun (WGS) entry which is preliminary data.</text>
</comment>
<evidence type="ECO:0000313" key="2">
    <source>
        <dbReference type="EMBL" id="NEC37389.1"/>
    </source>
</evidence>
<dbReference type="Proteomes" id="UP000475666">
    <property type="component" value="Unassembled WGS sequence"/>
</dbReference>
<dbReference type="AlphaFoldDB" id="A0A6G3TKW0"/>
<sequence>MTHARTLPIRLAPQPGEALDSWWEAIAHRLGTTTGDVLAAMGVLPHGSARPVDSGILRRLVTLLDADQAAAISWSGGPTPAQAHGMTLVCYDQRALSSSTHSGDAWRHGMSGGGPEDLVTARPAWPQAAADGG</sequence>
<dbReference type="Pfam" id="PF06527">
    <property type="entry name" value="TniQ"/>
    <property type="match status" value="1"/>
</dbReference>
<dbReference type="RefSeq" id="WP_164278384.1">
    <property type="nucleotide sequence ID" value="NZ_JAAGMQ010000883.1"/>
</dbReference>
<proteinExistence type="predicted"/>
<gene>
    <name evidence="2" type="ORF">G3I66_30055</name>
</gene>